<keyword evidence="3" id="KW-0808">Transferase</keyword>
<dbReference type="AlphaFoldDB" id="Q1IK29"/>
<comment type="pathway">
    <text evidence="1 7">Cell wall biogenesis; peptidoglycan biosynthesis.</text>
</comment>
<dbReference type="Pfam" id="PF03734">
    <property type="entry name" value="YkuD"/>
    <property type="match status" value="1"/>
</dbReference>
<dbReference type="STRING" id="204669.Acid345_3771"/>
<dbReference type="GO" id="GO:0004180">
    <property type="term" value="F:carboxypeptidase activity"/>
    <property type="evidence" value="ECO:0007669"/>
    <property type="project" value="UniProtKB-ARBA"/>
</dbReference>
<dbReference type="PANTHER" id="PTHR36699">
    <property type="entry name" value="LD-TRANSPEPTIDASE"/>
    <property type="match status" value="1"/>
</dbReference>
<sequence length="174" mass="19473">MEIGRQFRGSARISAATLVMFVVIGASLSLSAEEPADRIVIEKSAHRMALYRSGLLVHQYKVSLGGQPVGPKTRQGDHRTPEGQYFIEGRNEHSHYYKSLRISYPNATDLQRAREQKVSPGGDIMIHGLPNGERFIGKLHLLHDWTEGCIAVTDEEMDEIWALVRVGTPVEIRP</sequence>
<dbReference type="PANTHER" id="PTHR36699:SF1">
    <property type="entry name" value="L,D-TRANSPEPTIDASE YAFK-RELATED"/>
    <property type="match status" value="1"/>
</dbReference>
<dbReference type="GO" id="GO:0008360">
    <property type="term" value="P:regulation of cell shape"/>
    <property type="evidence" value="ECO:0007669"/>
    <property type="project" value="UniProtKB-UniRule"/>
</dbReference>
<accession>Q1IK29</accession>
<evidence type="ECO:0000313" key="10">
    <source>
        <dbReference type="Proteomes" id="UP000002432"/>
    </source>
</evidence>
<keyword evidence="4 7" id="KW-0133">Cell shape</keyword>
<keyword evidence="6 7" id="KW-0961">Cell wall biogenesis/degradation</keyword>
<gene>
    <name evidence="9" type="ordered locus">Acid345_3771</name>
</gene>
<evidence type="ECO:0000256" key="7">
    <source>
        <dbReference type="PROSITE-ProRule" id="PRU01373"/>
    </source>
</evidence>
<proteinExistence type="inferred from homology"/>
<dbReference type="GO" id="GO:0009252">
    <property type="term" value="P:peptidoglycan biosynthetic process"/>
    <property type="evidence" value="ECO:0007669"/>
    <property type="project" value="UniProtKB-UniPathway"/>
</dbReference>
<dbReference type="SUPFAM" id="SSF141523">
    <property type="entry name" value="L,D-transpeptidase catalytic domain-like"/>
    <property type="match status" value="1"/>
</dbReference>
<dbReference type="InterPro" id="IPR038063">
    <property type="entry name" value="Transpep_catalytic_dom"/>
</dbReference>
<evidence type="ECO:0000256" key="6">
    <source>
        <dbReference type="ARBA" id="ARBA00023316"/>
    </source>
</evidence>
<dbReference type="GO" id="GO:0071555">
    <property type="term" value="P:cell wall organization"/>
    <property type="evidence" value="ECO:0007669"/>
    <property type="project" value="UniProtKB-UniRule"/>
</dbReference>
<dbReference type="MEROPS" id="C82.A01"/>
<feature type="domain" description="L,D-TPase catalytic" evidence="8">
    <location>
        <begin position="37"/>
        <end position="173"/>
    </location>
</feature>
<dbReference type="Proteomes" id="UP000002432">
    <property type="component" value="Chromosome"/>
</dbReference>
<evidence type="ECO:0000256" key="5">
    <source>
        <dbReference type="ARBA" id="ARBA00022984"/>
    </source>
</evidence>
<dbReference type="InterPro" id="IPR005490">
    <property type="entry name" value="LD_TPept_cat_dom"/>
</dbReference>
<keyword evidence="10" id="KW-1185">Reference proteome</keyword>
<evidence type="ECO:0000256" key="3">
    <source>
        <dbReference type="ARBA" id="ARBA00022679"/>
    </source>
</evidence>
<reference evidence="9 10" key="1">
    <citation type="journal article" date="2009" name="Appl. Environ. Microbiol.">
        <title>Three genomes from the phylum Acidobacteria provide insight into the lifestyles of these microorganisms in soils.</title>
        <authorList>
            <person name="Ward N.L."/>
            <person name="Challacombe J.F."/>
            <person name="Janssen P.H."/>
            <person name="Henrissat B."/>
            <person name="Coutinho P.M."/>
            <person name="Wu M."/>
            <person name="Xie G."/>
            <person name="Haft D.H."/>
            <person name="Sait M."/>
            <person name="Badger J."/>
            <person name="Barabote R.D."/>
            <person name="Bradley B."/>
            <person name="Brettin T.S."/>
            <person name="Brinkac L.M."/>
            <person name="Bruce D."/>
            <person name="Creasy T."/>
            <person name="Daugherty S.C."/>
            <person name="Davidsen T.M."/>
            <person name="DeBoy R.T."/>
            <person name="Detter J.C."/>
            <person name="Dodson R.J."/>
            <person name="Durkin A.S."/>
            <person name="Ganapathy A."/>
            <person name="Gwinn-Giglio M."/>
            <person name="Han C.S."/>
            <person name="Khouri H."/>
            <person name="Kiss H."/>
            <person name="Kothari S.P."/>
            <person name="Madupu R."/>
            <person name="Nelson K.E."/>
            <person name="Nelson W.C."/>
            <person name="Paulsen I."/>
            <person name="Penn K."/>
            <person name="Ren Q."/>
            <person name="Rosovitz M.J."/>
            <person name="Selengut J.D."/>
            <person name="Shrivastava S."/>
            <person name="Sullivan S.A."/>
            <person name="Tapia R."/>
            <person name="Thompson L.S."/>
            <person name="Watkins K.L."/>
            <person name="Yang Q."/>
            <person name="Yu C."/>
            <person name="Zafar N."/>
            <person name="Zhou L."/>
            <person name="Kuske C.R."/>
        </authorList>
    </citation>
    <scope>NUCLEOTIDE SEQUENCE [LARGE SCALE GENOMIC DNA]</scope>
    <source>
        <strain evidence="9 10">Ellin345</strain>
    </source>
</reference>
<dbReference type="HOGENOM" id="CLU_102842_0_1_0"/>
<protein>
    <submittedName>
        <fullName evidence="9">ErfK/YbiS/YcfS/YnhG</fullName>
    </submittedName>
</protein>
<dbReference type="RefSeq" id="WP_011524570.1">
    <property type="nucleotide sequence ID" value="NC_008009.1"/>
</dbReference>
<dbReference type="EnsemblBacteria" id="ABF42771">
    <property type="protein sequence ID" value="ABF42771"/>
    <property type="gene ID" value="Acid345_3771"/>
</dbReference>
<evidence type="ECO:0000256" key="4">
    <source>
        <dbReference type="ARBA" id="ARBA00022960"/>
    </source>
</evidence>
<dbReference type="UniPathway" id="UPA00219"/>
<feature type="active site" description="Proton donor/acceptor" evidence="7">
    <location>
        <position position="127"/>
    </location>
</feature>
<dbReference type="CDD" id="cd16913">
    <property type="entry name" value="YkuD_like"/>
    <property type="match status" value="1"/>
</dbReference>
<evidence type="ECO:0000256" key="1">
    <source>
        <dbReference type="ARBA" id="ARBA00004752"/>
    </source>
</evidence>
<feature type="active site" description="Nucleophile" evidence="7">
    <location>
        <position position="149"/>
    </location>
</feature>
<evidence type="ECO:0000256" key="2">
    <source>
        <dbReference type="ARBA" id="ARBA00005992"/>
    </source>
</evidence>
<dbReference type="GO" id="GO:0016740">
    <property type="term" value="F:transferase activity"/>
    <property type="evidence" value="ECO:0007669"/>
    <property type="project" value="UniProtKB-KW"/>
</dbReference>
<dbReference type="Gene3D" id="2.40.440.10">
    <property type="entry name" value="L,D-transpeptidase catalytic domain-like"/>
    <property type="match status" value="1"/>
</dbReference>
<name>Q1IK29_KORVE</name>
<comment type="similarity">
    <text evidence="2">Belongs to the YkuD family.</text>
</comment>
<keyword evidence="5 7" id="KW-0573">Peptidoglycan synthesis</keyword>
<dbReference type="eggNOG" id="COG3034">
    <property type="taxonomic scope" value="Bacteria"/>
</dbReference>
<evidence type="ECO:0000259" key="8">
    <source>
        <dbReference type="PROSITE" id="PS52029"/>
    </source>
</evidence>
<dbReference type="PROSITE" id="PS52029">
    <property type="entry name" value="LD_TPASE"/>
    <property type="match status" value="1"/>
</dbReference>
<evidence type="ECO:0000313" key="9">
    <source>
        <dbReference type="EMBL" id="ABF42771.1"/>
    </source>
</evidence>
<dbReference type="KEGG" id="aba:Acid345_3771"/>
<organism evidence="9 10">
    <name type="scientific">Koribacter versatilis (strain Ellin345)</name>
    <dbReference type="NCBI Taxonomy" id="204669"/>
    <lineage>
        <taxon>Bacteria</taxon>
        <taxon>Pseudomonadati</taxon>
        <taxon>Acidobacteriota</taxon>
        <taxon>Terriglobia</taxon>
        <taxon>Terriglobales</taxon>
        <taxon>Candidatus Korobacteraceae</taxon>
        <taxon>Candidatus Korobacter</taxon>
    </lineage>
</organism>
<dbReference type="EMBL" id="CP000360">
    <property type="protein sequence ID" value="ABF42771.1"/>
    <property type="molecule type" value="Genomic_DNA"/>
</dbReference>